<proteinExistence type="predicted"/>
<dbReference type="InterPro" id="IPR001034">
    <property type="entry name" value="DeoR_HTH"/>
</dbReference>
<feature type="domain" description="HTH deoR-type" evidence="4">
    <location>
        <begin position="8"/>
        <end position="63"/>
    </location>
</feature>
<evidence type="ECO:0000256" key="3">
    <source>
        <dbReference type="ARBA" id="ARBA00023163"/>
    </source>
</evidence>
<dbReference type="SUPFAM" id="SSF46785">
    <property type="entry name" value="Winged helix' DNA-binding domain"/>
    <property type="match status" value="1"/>
</dbReference>
<accession>A0ABS4G6Y8</accession>
<dbReference type="InterPro" id="IPR014036">
    <property type="entry name" value="DeoR-like_C"/>
</dbReference>
<dbReference type="InterPro" id="IPR050313">
    <property type="entry name" value="Carb_Metab_HTH_regulators"/>
</dbReference>
<dbReference type="InterPro" id="IPR036390">
    <property type="entry name" value="WH_DNA-bd_sf"/>
</dbReference>
<dbReference type="InterPro" id="IPR018356">
    <property type="entry name" value="Tscrpt_reg_HTH_DeoR_CS"/>
</dbReference>
<dbReference type="PRINTS" id="PR00037">
    <property type="entry name" value="HTHLACR"/>
</dbReference>
<dbReference type="SMART" id="SM00420">
    <property type="entry name" value="HTH_DEOR"/>
    <property type="match status" value="1"/>
</dbReference>
<evidence type="ECO:0000259" key="4">
    <source>
        <dbReference type="PROSITE" id="PS51000"/>
    </source>
</evidence>
<name>A0ABS4G6Y8_9CLOT</name>
<evidence type="ECO:0000256" key="1">
    <source>
        <dbReference type="ARBA" id="ARBA00023015"/>
    </source>
</evidence>
<keyword evidence="3" id="KW-0804">Transcription</keyword>
<dbReference type="PROSITE" id="PS51000">
    <property type="entry name" value="HTH_DEOR_2"/>
    <property type="match status" value="1"/>
</dbReference>
<sequence length="258" mass="28092">MKSSIGIVTKRQEKLIQYLKENGSIQVDDASKIFSVSPLTIRRDLQSFEERGLVERFYGGATLIQDALGEDPTYLPTNEELDHKKIAIAKAAASLIEAGDTVFINSSSTALLAMSNIENRATVITNNGKALSIPKNPNIDLILTGGEVYERKQSMVGDYAISIFNKISATKCIIGVSGINERGITTSVIQEVAVNRVMLERCKGQRIIVAQGPKVGIEHNFLTAELPLITHLITDSSANPDAVKRLEAKGIKVIQVEE</sequence>
<dbReference type="PROSITE" id="PS00894">
    <property type="entry name" value="HTH_DEOR_1"/>
    <property type="match status" value="1"/>
</dbReference>
<dbReference type="EMBL" id="JAGGKC010000026">
    <property type="protein sequence ID" value="MBP1920207.1"/>
    <property type="molecule type" value="Genomic_DNA"/>
</dbReference>
<evidence type="ECO:0000313" key="5">
    <source>
        <dbReference type="EMBL" id="MBP1920207.1"/>
    </source>
</evidence>
<evidence type="ECO:0000256" key="2">
    <source>
        <dbReference type="ARBA" id="ARBA00023125"/>
    </source>
</evidence>
<dbReference type="InterPro" id="IPR036388">
    <property type="entry name" value="WH-like_DNA-bd_sf"/>
</dbReference>
<keyword evidence="6" id="KW-1185">Reference proteome</keyword>
<dbReference type="Proteomes" id="UP001519271">
    <property type="component" value="Unassembled WGS sequence"/>
</dbReference>
<gene>
    <name evidence="5" type="ORF">J2Z34_002718</name>
</gene>
<dbReference type="PANTHER" id="PTHR30363">
    <property type="entry name" value="HTH-TYPE TRANSCRIPTIONAL REGULATOR SRLR-RELATED"/>
    <property type="match status" value="1"/>
</dbReference>
<dbReference type="SUPFAM" id="SSF100950">
    <property type="entry name" value="NagB/RpiA/CoA transferase-like"/>
    <property type="match status" value="1"/>
</dbReference>
<comment type="caution">
    <text evidence="5">The sequence shown here is derived from an EMBL/GenBank/DDBJ whole genome shotgun (WGS) entry which is preliminary data.</text>
</comment>
<keyword evidence="2" id="KW-0238">DNA-binding</keyword>
<evidence type="ECO:0000313" key="6">
    <source>
        <dbReference type="Proteomes" id="UP001519271"/>
    </source>
</evidence>
<dbReference type="Gene3D" id="1.10.10.10">
    <property type="entry name" value="Winged helix-like DNA-binding domain superfamily/Winged helix DNA-binding domain"/>
    <property type="match status" value="1"/>
</dbReference>
<dbReference type="InterPro" id="IPR037171">
    <property type="entry name" value="NagB/RpiA_transferase-like"/>
</dbReference>
<dbReference type="Pfam" id="PF08220">
    <property type="entry name" value="HTH_DeoR"/>
    <property type="match status" value="1"/>
</dbReference>
<reference evidence="5 6" key="1">
    <citation type="submission" date="2021-03" db="EMBL/GenBank/DDBJ databases">
        <title>Genomic Encyclopedia of Type Strains, Phase IV (KMG-IV): sequencing the most valuable type-strain genomes for metagenomic binning, comparative biology and taxonomic classification.</title>
        <authorList>
            <person name="Goeker M."/>
        </authorList>
    </citation>
    <scope>NUCLEOTIDE SEQUENCE [LARGE SCALE GENOMIC DNA]</scope>
    <source>
        <strain evidence="5 6">DSM 6139</strain>
    </source>
</reference>
<dbReference type="Pfam" id="PF00455">
    <property type="entry name" value="DeoRC"/>
    <property type="match status" value="1"/>
</dbReference>
<dbReference type="PANTHER" id="PTHR30363:SF44">
    <property type="entry name" value="AGA OPERON TRANSCRIPTIONAL REPRESSOR-RELATED"/>
    <property type="match status" value="1"/>
</dbReference>
<organism evidence="5 6">
    <name type="scientific">Youngiibacter multivorans</name>
    <dbReference type="NCBI Taxonomy" id="937251"/>
    <lineage>
        <taxon>Bacteria</taxon>
        <taxon>Bacillati</taxon>
        <taxon>Bacillota</taxon>
        <taxon>Clostridia</taxon>
        <taxon>Eubacteriales</taxon>
        <taxon>Clostridiaceae</taxon>
        <taxon>Youngiibacter</taxon>
    </lineage>
</organism>
<dbReference type="RefSeq" id="WP_209460388.1">
    <property type="nucleotide sequence ID" value="NZ_JAGGKC010000026.1"/>
</dbReference>
<protein>
    <submittedName>
        <fullName evidence="5">DeoR/GlpR family transcriptional regulator of sugar metabolism</fullName>
    </submittedName>
</protein>
<keyword evidence="1" id="KW-0805">Transcription regulation</keyword>
<dbReference type="SMART" id="SM01134">
    <property type="entry name" value="DeoRC"/>
    <property type="match status" value="1"/>
</dbReference>